<evidence type="ECO:0000313" key="2">
    <source>
        <dbReference type="EMBL" id="GET34907.1"/>
    </source>
</evidence>
<dbReference type="EMBL" id="BLAX01000001">
    <property type="protein sequence ID" value="GET34907.1"/>
    <property type="molecule type" value="Genomic_DNA"/>
</dbReference>
<feature type="chain" id="PRO_5024385033" description="Secretin/TonB short N-terminal domain-containing protein" evidence="1">
    <location>
        <begin position="21"/>
        <end position="626"/>
    </location>
</feature>
<keyword evidence="3" id="KW-1185">Reference proteome</keyword>
<feature type="signal peptide" evidence="1">
    <location>
        <begin position="1"/>
        <end position="20"/>
    </location>
</feature>
<dbReference type="RefSeq" id="WP_027585600.1">
    <property type="nucleotide sequence ID" value="NZ_BLAX01000001.1"/>
</dbReference>
<evidence type="ECO:0000256" key="1">
    <source>
        <dbReference type="SAM" id="SignalP"/>
    </source>
</evidence>
<dbReference type="InterPro" id="IPR008969">
    <property type="entry name" value="CarboxyPept-like_regulatory"/>
</dbReference>
<sequence>MKIKYFILFFLSFLFLSQVAKTQNLLNIRININVQHTTIGEILHDIEKQGNFFFAYNPDNIDETKTVSLSARDIKVRDALKELFQHEATFQQVENHIIINSTPKSEAKNSFQITGYIANSSDAPLDSAIVYDPENQKLVISQKDGSFAFDFDTNDKNISLFVRLRSYKDTVIYVTPGNQRIDLRLRQRESSPIALTPIGTEDAELKLKDFENLSLVQRLVPPEAIYASSNLSTEKIMPVQLSFLPKAGTNSFVKGLRVNHASFNILAGYSKGLSGAEFGGIANIIQQEVRGFQAAGIANVVLGDVHGTQFSGIYTMDLSNVDGFQVSGVYNSLRGTISGGQISGISNIAMKTVNGAQVAGVLNVAKGKVTGVQISGVINIDHDEASGAEIAGVANISKKMATGLQLAGIYNESGEINGMQLSSLINLNRNNAKGAQITTILNKTKTLNGLQFGLVNIADTINAGFQVGLINIVKHGTYSLELSHNETFPIDINFKTGNPKLYSIINLAAENNSLGFGYGLGSNFPLNKKFAFWSDISSTSIHDSKKLTAQGLKLTMRHGLNYDLFKHLSLRGGISENYFIPKKSAEKPTGEILITSNANHIEGALQNGKNSFWSGWFLGIQISNVF</sequence>
<evidence type="ECO:0008006" key="4">
    <source>
        <dbReference type="Google" id="ProtNLM"/>
    </source>
</evidence>
<dbReference type="OrthoDB" id="5505971at2"/>
<gene>
    <name evidence="2" type="ORF">PbJCM13498_37700</name>
</gene>
<reference evidence="2 3" key="1">
    <citation type="submission" date="2019-10" db="EMBL/GenBank/DDBJ databases">
        <title>Prolixibacter strains distinguished by the presence of nitrate reductase genes were adept at nitrate-dependent anaerobic corrosion of metallic iron and carbon steel.</title>
        <authorList>
            <person name="Iino T."/>
            <person name="Shono N."/>
            <person name="Ito K."/>
            <person name="Nakamura R."/>
            <person name="Sueoka K."/>
            <person name="Harayama S."/>
            <person name="Ohkuma M."/>
        </authorList>
    </citation>
    <scope>NUCLEOTIDE SEQUENCE [LARGE SCALE GENOMIC DNA]</scope>
    <source>
        <strain evidence="2 3">JCM 13498</strain>
    </source>
</reference>
<comment type="caution">
    <text evidence="2">The sequence shown here is derived from an EMBL/GenBank/DDBJ whole genome shotgun (WGS) entry which is preliminary data.</text>
</comment>
<dbReference type="AlphaFoldDB" id="A0A5M4B5C3"/>
<organism evidence="2 3">
    <name type="scientific">Prolixibacter bellariivorans</name>
    <dbReference type="NCBI Taxonomy" id="314319"/>
    <lineage>
        <taxon>Bacteria</taxon>
        <taxon>Pseudomonadati</taxon>
        <taxon>Bacteroidota</taxon>
        <taxon>Bacteroidia</taxon>
        <taxon>Marinilabiliales</taxon>
        <taxon>Prolixibacteraceae</taxon>
        <taxon>Prolixibacter</taxon>
    </lineage>
</organism>
<protein>
    <recommendedName>
        <fullName evidence="4">Secretin/TonB short N-terminal domain-containing protein</fullName>
    </recommendedName>
</protein>
<dbReference type="Proteomes" id="UP000391834">
    <property type="component" value="Unassembled WGS sequence"/>
</dbReference>
<accession>A0A5M4B5C3</accession>
<name>A0A5M4B5C3_9BACT</name>
<keyword evidence="1" id="KW-0732">Signal</keyword>
<evidence type="ECO:0000313" key="3">
    <source>
        <dbReference type="Proteomes" id="UP000391834"/>
    </source>
</evidence>
<proteinExistence type="predicted"/>
<dbReference type="SUPFAM" id="SSF49464">
    <property type="entry name" value="Carboxypeptidase regulatory domain-like"/>
    <property type="match status" value="1"/>
</dbReference>